<reference evidence="2" key="1">
    <citation type="submission" date="2016-10" db="EMBL/GenBank/DDBJ databases">
        <authorList>
            <person name="Varghese N."/>
            <person name="Submissions S."/>
        </authorList>
    </citation>
    <scope>NUCLEOTIDE SEQUENCE [LARGE SCALE GENOMIC DNA]</scope>
    <source>
        <strain evidence="2">DSM 24729</strain>
    </source>
</reference>
<gene>
    <name evidence="1" type="ORF">SAMN04487992_1087</name>
</gene>
<dbReference type="Proteomes" id="UP000182114">
    <property type="component" value="Unassembled WGS sequence"/>
</dbReference>
<name>A0A1G7ISC8_9FLAO</name>
<evidence type="ECO:0000313" key="2">
    <source>
        <dbReference type="Proteomes" id="UP000182114"/>
    </source>
</evidence>
<organism evidence="1 2">
    <name type="scientific">Cellulophaga baltica</name>
    <dbReference type="NCBI Taxonomy" id="76594"/>
    <lineage>
        <taxon>Bacteria</taxon>
        <taxon>Pseudomonadati</taxon>
        <taxon>Bacteroidota</taxon>
        <taxon>Flavobacteriia</taxon>
        <taxon>Flavobacteriales</taxon>
        <taxon>Flavobacteriaceae</taxon>
        <taxon>Cellulophaga</taxon>
    </lineage>
</organism>
<dbReference type="EMBL" id="FNBD01000008">
    <property type="protein sequence ID" value="SDF15630.1"/>
    <property type="molecule type" value="Genomic_DNA"/>
</dbReference>
<sequence>MILEGISKLLVVLLIINLFLTSCKEKQKNSVENFTTKKIIEQNSALNTDFLVYSKKDQFPSDTIKHIMKGRLTLGHELSSFSPCGDTNEFWILAEDELYDLYFNLTKNKKPYTPIFVRIEVIDKGKSEDGFAADYKSTYEVKTIVEARSISDIDCD</sequence>
<protein>
    <submittedName>
        <fullName evidence="1">Uncharacterized protein</fullName>
    </submittedName>
</protein>
<dbReference type="AlphaFoldDB" id="A0A1G7ISC8"/>
<dbReference type="RefSeq" id="WP_074538762.1">
    <property type="nucleotide sequence ID" value="NZ_FNBD01000008.1"/>
</dbReference>
<keyword evidence="2" id="KW-1185">Reference proteome</keyword>
<accession>A0A1G7ISC8</accession>
<proteinExistence type="predicted"/>
<evidence type="ECO:0000313" key="1">
    <source>
        <dbReference type="EMBL" id="SDF15630.1"/>
    </source>
</evidence>